<reference evidence="2 3" key="1">
    <citation type="journal article" date="2015" name="Genome Announc.">
        <title>Complete Genome Sequence and Annotation of Corynebacterium singulare DSM 44357, Isolated from a Human Semen Specimen.</title>
        <authorList>
            <person name="Merten M."/>
            <person name="Brinkrolf K."/>
            <person name="Albersmeier A."/>
            <person name="Kutter Y."/>
            <person name="Ruckert C."/>
            <person name="Tauch A."/>
        </authorList>
    </citation>
    <scope>NUCLEOTIDE SEQUENCE [LARGE SCALE GENOMIC DNA]</scope>
    <source>
        <strain evidence="2">IBS B52218</strain>
    </source>
</reference>
<dbReference type="KEGG" id="csx:CSING_05870"/>
<dbReference type="Proteomes" id="UP000031890">
    <property type="component" value="Chromosome"/>
</dbReference>
<keyword evidence="1" id="KW-1133">Transmembrane helix</keyword>
<feature type="transmembrane region" description="Helical" evidence="1">
    <location>
        <begin position="6"/>
        <end position="29"/>
    </location>
</feature>
<gene>
    <name evidence="2" type="ORF">CSING_05870</name>
</gene>
<keyword evidence="1" id="KW-0472">Membrane</keyword>
<sequence>MNTQVLQWLLFLLALIVLAVIVLAAVRFFTLRSRGTSVLLRLLPAKDSHSWRHGLVRYNGEHMEYFKLRSVLPSANMRFNRLDITLNGTRPLDDDEASFMPAGEQIMRMSVHGKDYEIAADAQGIMALNAWVEAAPSKRKEKLDYHQMRQRATRFPKK</sequence>
<dbReference type="HOGENOM" id="CLU_122300_0_0_11"/>
<dbReference type="Pfam" id="PF10739">
    <property type="entry name" value="DUF2550"/>
    <property type="match status" value="1"/>
</dbReference>
<accession>A0A0B6F0I9</accession>
<dbReference type="OrthoDB" id="4793422at2"/>
<dbReference type="STRING" id="161899.CSING_05870"/>
<dbReference type="RefSeq" id="WP_042530486.1">
    <property type="nucleotide sequence ID" value="NZ_CP010827.1"/>
</dbReference>
<name>A0A0B6F0I9_9CORY</name>
<evidence type="ECO:0000256" key="1">
    <source>
        <dbReference type="SAM" id="Phobius"/>
    </source>
</evidence>
<evidence type="ECO:0000313" key="2">
    <source>
        <dbReference type="EMBL" id="AJI78709.1"/>
    </source>
</evidence>
<dbReference type="EMBL" id="CP010827">
    <property type="protein sequence ID" value="AJI78709.1"/>
    <property type="molecule type" value="Genomic_DNA"/>
</dbReference>
<evidence type="ECO:0000313" key="3">
    <source>
        <dbReference type="Proteomes" id="UP000031890"/>
    </source>
</evidence>
<evidence type="ECO:0008006" key="4">
    <source>
        <dbReference type="Google" id="ProtNLM"/>
    </source>
</evidence>
<dbReference type="AlphaFoldDB" id="A0A0B6F0I9"/>
<proteinExistence type="predicted"/>
<organism evidence="2 3">
    <name type="scientific">Corynebacterium singulare</name>
    <dbReference type="NCBI Taxonomy" id="161899"/>
    <lineage>
        <taxon>Bacteria</taxon>
        <taxon>Bacillati</taxon>
        <taxon>Actinomycetota</taxon>
        <taxon>Actinomycetes</taxon>
        <taxon>Mycobacteriales</taxon>
        <taxon>Corynebacteriaceae</taxon>
        <taxon>Corynebacterium</taxon>
    </lineage>
</organism>
<protein>
    <recommendedName>
        <fullName evidence="4">DUF2550 family protein</fullName>
    </recommendedName>
</protein>
<dbReference type="InterPro" id="IPR019675">
    <property type="entry name" value="DUF2550"/>
</dbReference>
<keyword evidence="1" id="KW-0812">Transmembrane</keyword>